<keyword evidence="2" id="KW-0472">Membrane</keyword>
<keyword evidence="4" id="KW-1185">Reference proteome</keyword>
<proteinExistence type="predicted"/>
<reference evidence="3 4" key="1">
    <citation type="submission" date="2019-11" db="EMBL/GenBank/DDBJ databases">
        <title>Complete genome sequence of Spiroplasma tabanidicola TAUS-1 (DSM 22603).</title>
        <authorList>
            <person name="Huang C.-T."/>
            <person name="Lin Y.-C."/>
            <person name="Kuo C.-H."/>
        </authorList>
    </citation>
    <scope>NUCLEOTIDE SEQUENCE [LARGE SCALE GENOMIC DNA]</scope>
    <source>
        <strain evidence="3 4">TAUS-1</strain>
    </source>
</reference>
<accession>A0A6I6C9J6</accession>
<feature type="region of interest" description="Disordered" evidence="1">
    <location>
        <begin position="340"/>
        <end position="370"/>
    </location>
</feature>
<name>A0A6I6C9J6_9MOLU</name>
<feature type="transmembrane region" description="Helical" evidence="2">
    <location>
        <begin position="163"/>
        <end position="188"/>
    </location>
</feature>
<keyword evidence="2" id="KW-1133">Transmembrane helix</keyword>
<dbReference type="OrthoDB" id="388310at2"/>
<dbReference type="AlphaFoldDB" id="A0A6I6C9J6"/>
<evidence type="ECO:0000313" key="4">
    <source>
        <dbReference type="Proteomes" id="UP000424468"/>
    </source>
</evidence>
<dbReference type="RefSeq" id="WP_156006776.1">
    <property type="nucleotide sequence ID" value="NZ_CP046276.1"/>
</dbReference>
<protein>
    <submittedName>
        <fullName evidence="3">CvpA family protein</fullName>
    </submittedName>
</protein>
<organism evidence="3 4">
    <name type="scientific">Spiroplasma tabanidicola</name>
    <dbReference type="NCBI Taxonomy" id="324079"/>
    <lineage>
        <taxon>Bacteria</taxon>
        <taxon>Bacillati</taxon>
        <taxon>Mycoplasmatota</taxon>
        <taxon>Mollicutes</taxon>
        <taxon>Entomoplasmatales</taxon>
        <taxon>Spiroplasmataceae</taxon>
        <taxon>Spiroplasma</taxon>
    </lineage>
</organism>
<feature type="transmembrane region" description="Helical" evidence="2">
    <location>
        <begin position="118"/>
        <end position="151"/>
    </location>
</feature>
<evidence type="ECO:0000256" key="1">
    <source>
        <dbReference type="SAM" id="MobiDB-lite"/>
    </source>
</evidence>
<keyword evidence="2" id="KW-0812">Transmembrane</keyword>
<dbReference type="KEGG" id="stab:STABA_v1c07730"/>
<sequence>MVVNIGPWWLYDFFTISILIGAFIFGLKRGFLITFYILFLELIVVIIITFIPPLLVNATMDPIMKLWSKLGLEDIFDQVGSKVGDVFFDLLKYIVEGAMVDGKPVQLPSLSWDGMGTLILKIITGLGLYVIYCVLFIFIINLIGFAFYFSVKSKIRKIKILGAADMLLGGFNGLAFGMIFVVWINWILSLSFFATETQKFGMLDYNSLTDEQKVNWAKNGNSYSRYSLSNKLSVKIPQIKAFSYIFTNACIRKYILNPASTIVSQLTSKGMSVDNLANLPPEVLETYSILALKGYVETNPTKIPISVCVELLPDDSRILLRLVSELALVSTKLASAYLSGQDTEKGNSSGNENGENGTDENNTPSDQSSIKTYKTIKVGSVTNKAFAEDPNYSNRPSSIEIMNALEQYKAEKAIEDNEDGSGFMNLERFKDFYAWAGEDITKNPFLKNNSVLLNDNASDSDKLLGTILKNPTSTYNLLRNITYVNRLTQYPNVPGFIPSIWSNLYFTKSLELSYTSALYKYFTTDIKKNWDNLNDTSKTRITRDGESGYNEFYGFWIQYYFDFAKLGG</sequence>
<feature type="compositionally biased region" description="Low complexity" evidence="1">
    <location>
        <begin position="346"/>
        <end position="363"/>
    </location>
</feature>
<evidence type="ECO:0000256" key="2">
    <source>
        <dbReference type="SAM" id="Phobius"/>
    </source>
</evidence>
<dbReference type="Proteomes" id="UP000424468">
    <property type="component" value="Chromosome"/>
</dbReference>
<dbReference type="EMBL" id="CP046276">
    <property type="protein sequence ID" value="QGS52129.1"/>
    <property type="molecule type" value="Genomic_DNA"/>
</dbReference>
<gene>
    <name evidence="3" type="ORF">STABA_v1c07730</name>
</gene>
<feature type="transmembrane region" description="Helical" evidence="2">
    <location>
        <begin position="33"/>
        <end position="55"/>
    </location>
</feature>
<feature type="transmembrane region" description="Helical" evidence="2">
    <location>
        <begin position="6"/>
        <end position="26"/>
    </location>
</feature>
<evidence type="ECO:0000313" key="3">
    <source>
        <dbReference type="EMBL" id="QGS52129.1"/>
    </source>
</evidence>